<proteinExistence type="predicted"/>
<dbReference type="STRING" id="595537.Varpa_1831"/>
<name>E6V6T5_VARPE</name>
<keyword evidence="1" id="KW-0732">Signal</keyword>
<protein>
    <recommendedName>
        <fullName evidence="4">Transmembrane protein</fullName>
    </recommendedName>
</protein>
<dbReference type="EMBL" id="CP002417">
    <property type="protein sequence ID" value="ADU36041.1"/>
    <property type="molecule type" value="Genomic_DNA"/>
</dbReference>
<dbReference type="HOGENOM" id="CLU_2095843_0_0_4"/>
<reference evidence="2 3" key="2">
    <citation type="journal article" date="2013" name="Genome Announc.">
        <title>Genome of the Root-Associated Plant Growth-Promoting Bacterium Variovorax paradoxus Strain EPS.</title>
        <authorList>
            <person name="Han J.I."/>
            <person name="Spain J.C."/>
            <person name="Leadbetter J.R."/>
            <person name="Ovchinnikova G."/>
            <person name="Goodwin L.A."/>
            <person name="Han C.S."/>
            <person name="Woyke T."/>
            <person name="Davenport K.W."/>
            <person name="Orwin P.M."/>
        </authorList>
    </citation>
    <scope>NUCLEOTIDE SEQUENCE [LARGE SCALE GENOMIC DNA]</scope>
    <source>
        <strain evidence="2 3">EPS</strain>
    </source>
</reference>
<gene>
    <name evidence="2" type="ordered locus">Varpa_1831</name>
</gene>
<organism evidence="2 3">
    <name type="scientific">Variovorax paradoxus (strain EPS)</name>
    <dbReference type="NCBI Taxonomy" id="595537"/>
    <lineage>
        <taxon>Bacteria</taxon>
        <taxon>Pseudomonadati</taxon>
        <taxon>Pseudomonadota</taxon>
        <taxon>Betaproteobacteria</taxon>
        <taxon>Burkholderiales</taxon>
        <taxon>Comamonadaceae</taxon>
        <taxon>Variovorax</taxon>
    </lineage>
</organism>
<dbReference type="KEGG" id="vpe:Varpa_1831"/>
<evidence type="ECO:0008006" key="4">
    <source>
        <dbReference type="Google" id="ProtNLM"/>
    </source>
</evidence>
<sequence>MPRSLVAAVFAVLLCCHGLVVFAQGLVDAANQRDEVAHVLFADATAAADSAGTAGATQPADDADLDIGHSIEAPFVEHLFGFTPLPASQPEFAPAFFSLTFLERPTRPPQPLSSCA</sequence>
<evidence type="ECO:0000313" key="2">
    <source>
        <dbReference type="EMBL" id="ADU36041.1"/>
    </source>
</evidence>
<feature type="signal peptide" evidence="1">
    <location>
        <begin position="1"/>
        <end position="23"/>
    </location>
</feature>
<evidence type="ECO:0000256" key="1">
    <source>
        <dbReference type="SAM" id="SignalP"/>
    </source>
</evidence>
<dbReference type="RefSeq" id="WP_013540280.1">
    <property type="nucleotide sequence ID" value="NC_014931.1"/>
</dbReference>
<dbReference type="AlphaFoldDB" id="E6V6T5"/>
<feature type="chain" id="PRO_5003213615" description="Transmembrane protein" evidence="1">
    <location>
        <begin position="24"/>
        <end position="116"/>
    </location>
</feature>
<evidence type="ECO:0000313" key="3">
    <source>
        <dbReference type="Proteomes" id="UP000008917"/>
    </source>
</evidence>
<reference evidence="3" key="1">
    <citation type="submission" date="2010-12" db="EMBL/GenBank/DDBJ databases">
        <title>Complete sequence of Variovorax paradoxus EPS.</title>
        <authorList>
            <consortium name="US DOE Joint Genome Institute"/>
            <person name="Lucas S."/>
            <person name="Copeland A."/>
            <person name="Lapidus A."/>
            <person name="Cheng J.-F."/>
            <person name="Goodwin L."/>
            <person name="Pitluck S."/>
            <person name="Teshima H."/>
            <person name="Detter J.C."/>
            <person name="Han C."/>
            <person name="Tapia R."/>
            <person name="Land M."/>
            <person name="Hauser L."/>
            <person name="Kyrpides N."/>
            <person name="Ivanova N."/>
            <person name="Ovchinnikova G."/>
            <person name="Orwin P."/>
            <person name="Han J.-I.G."/>
            <person name="Woyke T."/>
        </authorList>
    </citation>
    <scope>NUCLEOTIDE SEQUENCE [LARGE SCALE GENOMIC DNA]</scope>
    <source>
        <strain evidence="3">EPS</strain>
    </source>
</reference>
<dbReference type="Proteomes" id="UP000008917">
    <property type="component" value="Chromosome"/>
</dbReference>
<accession>E6V6T5</accession>